<organism evidence="1 2">
    <name type="scientific">Leptonema illini</name>
    <dbReference type="NCBI Taxonomy" id="183"/>
    <lineage>
        <taxon>Bacteria</taxon>
        <taxon>Pseudomonadati</taxon>
        <taxon>Spirochaetota</taxon>
        <taxon>Spirochaetia</taxon>
        <taxon>Leptospirales</taxon>
        <taxon>Leptospiraceae</taxon>
        <taxon>Leptonema</taxon>
    </lineage>
</organism>
<evidence type="ECO:0000313" key="2">
    <source>
        <dbReference type="Proteomes" id="UP000460298"/>
    </source>
</evidence>
<name>A0A833H201_9LEPT</name>
<comment type="caution">
    <text evidence="1">The sequence shown here is derived from an EMBL/GenBank/DDBJ whole genome shotgun (WGS) entry which is preliminary data.</text>
</comment>
<gene>
    <name evidence="1" type="ORF">F9K24_08830</name>
</gene>
<evidence type="ECO:0000313" key="1">
    <source>
        <dbReference type="EMBL" id="KAB2932960.1"/>
    </source>
</evidence>
<dbReference type="AlphaFoldDB" id="A0A833H201"/>
<proteinExistence type="predicted"/>
<protein>
    <submittedName>
        <fullName evidence="1">Uncharacterized protein</fullName>
    </submittedName>
</protein>
<accession>A0A833H201</accession>
<reference evidence="1 2" key="1">
    <citation type="submission" date="2019-10" db="EMBL/GenBank/DDBJ databases">
        <title>Extracellular Electron Transfer in a Candidatus Methanoperedens spp. Enrichment Culture.</title>
        <authorList>
            <person name="Berger S."/>
            <person name="Rangel Shaw D."/>
            <person name="Berben T."/>
            <person name="In 'T Zandt M."/>
            <person name="Frank J."/>
            <person name="Reimann J."/>
            <person name="Jetten M.S.M."/>
            <person name="Welte C.U."/>
        </authorList>
    </citation>
    <scope>NUCLEOTIDE SEQUENCE [LARGE SCALE GENOMIC DNA]</scope>
    <source>
        <strain evidence="1">SB12</strain>
    </source>
</reference>
<dbReference type="Proteomes" id="UP000460298">
    <property type="component" value="Unassembled WGS sequence"/>
</dbReference>
<dbReference type="EMBL" id="WBUI01000007">
    <property type="protein sequence ID" value="KAB2932960.1"/>
    <property type="molecule type" value="Genomic_DNA"/>
</dbReference>
<sequence length="448" mass="50577">MKLHLQRSIARRAFSALFTALISASPIVGIALAMVTPSAARLHAAPRSQSADDVFKKWKAWQYVYGDQRMDQVVFADQPLKILADEFPPEMRSRAGFLGLKAEDFSVSAADQKRRSDAELRFKAAMKEIVQELSDDMPAFVARLEKNGFSSQEINAAEKDGGASKLGALYRKALIVPLDVAGQDSEERLFGMANRMFEYAFGAKYGARFQQFLNNPEKYPVARLFYANIWYRLSGNGWRIWHKDVLSALREESKRGREVVYIAGGTDFYHLIKAGVYRIRIIDPIFPSQTKYYSEGWQYLIDCSAGDEIRFAEEKLTLRRGACKKLGSFTTDELSDGEKHTIPGVIVEWKIIDDKGKALGSVIYERRFATQKDFSVKKDQVLLISFNELAYVTDAGPAGWGMDAEKWPSDIKLYVKQLRRSIGKTECVNMKKAAKAPFSFIRLGTSID</sequence>